<feature type="domain" description="DUF1746" evidence="2">
    <location>
        <begin position="83"/>
        <end position="197"/>
    </location>
</feature>
<evidence type="ECO:0000313" key="4">
    <source>
        <dbReference type="Proteomes" id="UP000006753"/>
    </source>
</evidence>
<proteinExistence type="predicted"/>
<dbReference type="OMA" id="DCSFFWL"/>
<dbReference type="RefSeq" id="XP_007289285.1">
    <property type="nucleotide sequence ID" value="XM_007289223.1"/>
</dbReference>
<dbReference type="GeneID" id="18757331"/>
<protein>
    <submittedName>
        <fullName evidence="3">Conserved fungal protein</fullName>
    </submittedName>
</protein>
<dbReference type="GO" id="GO:0044695">
    <property type="term" value="C:Dsc E3 ubiquitin ligase complex"/>
    <property type="evidence" value="ECO:0007669"/>
    <property type="project" value="InterPro"/>
</dbReference>
<dbReference type="PANTHER" id="PTHR39405:SF1">
    <property type="entry name" value="DSC E3 UBIQUITIN LIGASE COMPLEX SUBUNIT 4"/>
    <property type="match status" value="1"/>
</dbReference>
<sequence length="370" mass="40802">MNNDPAATDLPSSETPLPEPASVPIPGPSASNTAPAGGGGDDDEEDIPVIQSNVLTPAQQKAQSDARALFEKKHEFITSLTSNLDVLIYAELSILYYMDCSLFRFLLRVLNQMMFLTPKPSFVPPAPQHRPYIGAIVLPNMICVLLHLFTARPEAGEAMRGYLHGGVIIDLIGYKGPTSRFHMILLDLLVLSLQFFMLAVHVEKEKLSAIIEVYKKNDAVPVTAVSVAPTQDLDAEERGEIGHRSVRRNGDMEMQEIIPQNDGPSSITRIGETDEERNEERERLLAEPSPAQEEVEDGSTLELLWSASAVVAEFNIFYNLRRQWRDYGSATESALQTVGFSAEFAAITANRRINAASARLQRDVEALGRN</sequence>
<dbReference type="AlphaFoldDB" id="K1Y6A4"/>
<gene>
    <name evidence="3" type="ORF">MBM_01396</name>
</gene>
<evidence type="ECO:0000313" key="3">
    <source>
        <dbReference type="EMBL" id="EKD20714.1"/>
    </source>
</evidence>
<organism evidence="3 4">
    <name type="scientific">Marssonina brunnea f. sp. multigermtubi (strain MB_m1)</name>
    <name type="common">Marssonina leaf spot fungus</name>
    <dbReference type="NCBI Taxonomy" id="1072389"/>
    <lineage>
        <taxon>Eukaryota</taxon>
        <taxon>Fungi</taxon>
        <taxon>Dikarya</taxon>
        <taxon>Ascomycota</taxon>
        <taxon>Pezizomycotina</taxon>
        <taxon>Leotiomycetes</taxon>
        <taxon>Helotiales</taxon>
        <taxon>Drepanopezizaceae</taxon>
        <taxon>Drepanopeziza</taxon>
    </lineage>
</organism>
<dbReference type="InParanoid" id="K1Y6A4"/>
<name>K1Y6A4_MARBU</name>
<keyword evidence="4" id="KW-1185">Reference proteome</keyword>
<feature type="region of interest" description="Disordered" evidence="1">
    <location>
        <begin position="1"/>
        <end position="46"/>
    </location>
</feature>
<dbReference type="InterPro" id="IPR013715">
    <property type="entry name" value="DUF1746"/>
</dbReference>
<dbReference type="GO" id="GO:0005783">
    <property type="term" value="C:endoplasmic reticulum"/>
    <property type="evidence" value="ECO:0007669"/>
    <property type="project" value="TreeGrafter"/>
</dbReference>
<dbReference type="EMBL" id="JH921429">
    <property type="protein sequence ID" value="EKD20714.1"/>
    <property type="molecule type" value="Genomic_DNA"/>
</dbReference>
<feature type="compositionally biased region" description="Polar residues" evidence="1">
    <location>
        <begin position="1"/>
        <end position="15"/>
    </location>
</feature>
<dbReference type="eggNOG" id="ENOG502S4TY">
    <property type="taxonomic scope" value="Eukaryota"/>
</dbReference>
<dbReference type="Proteomes" id="UP000006753">
    <property type="component" value="Unassembled WGS sequence"/>
</dbReference>
<dbReference type="HOGENOM" id="CLU_052067_0_0_1"/>
<dbReference type="PANTHER" id="PTHR39405">
    <property type="entry name" value="DSC E3 UBIQUITIN LIGASE COMPLEX SUBUNIT 4"/>
    <property type="match status" value="1"/>
</dbReference>
<dbReference type="OrthoDB" id="5428737at2759"/>
<dbReference type="Pfam" id="PF08508">
    <property type="entry name" value="DUF1746"/>
    <property type="match status" value="1"/>
</dbReference>
<dbReference type="GO" id="GO:0032933">
    <property type="term" value="P:SREBP signaling pathway"/>
    <property type="evidence" value="ECO:0007669"/>
    <property type="project" value="InterPro"/>
</dbReference>
<feature type="compositionally biased region" description="Pro residues" evidence="1">
    <location>
        <begin position="17"/>
        <end position="27"/>
    </location>
</feature>
<dbReference type="STRING" id="1072389.K1Y6A4"/>
<dbReference type="InterPro" id="IPR038967">
    <property type="entry name" value="Dsc4-like"/>
</dbReference>
<evidence type="ECO:0000256" key="1">
    <source>
        <dbReference type="SAM" id="MobiDB-lite"/>
    </source>
</evidence>
<dbReference type="KEGG" id="mbe:MBM_01396"/>
<reference evidence="3 4" key="1">
    <citation type="journal article" date="2012" name="BMC Genomics">
        <title>Sequencing the genome of Marssonina brunnea reveals fungus-poplar co-evolution.</title>
        <authorList>
            <person name="Zhu S."/>
            <person name="Cao Y.-Z."/>
            <person name="Jiang C."/>
            <person name="Tan B.-Y."/>
            <person name="Wang Z."/>
            <person name="Feng S."/>
            <person name="Zhang L."/>
            <person name="Su X.-H."/>
            <person name="Brejova B."/>
            <person name="Vinar T."/>
            <person name="Xu M."/>
            <person name="Wang M.-X."/>
            <person name="Zhang S.-G."/>
            <person name="Huang M.-R."/>
            <person name="Wu R."/>
            <person name="Zhou Y."/>
        </authorList>
    </citation>
    <scope>NUCLEOTIDE SEQUENCE [LARGE SCALE GENOMIC DNA]</scope>
    <source>
        <strain evidence="3 4">MB_m1</strain>
    </source>
</reference>
<feature type="region of interest" description="Disordered" evidence="1">
    <location>
        <begin position="250"/>
        <end position="295"/>
    </location>
</feature>
<accession>K1Y6A4</accession>
<evidence type="ECO:0000259" key="2">
    <source>
        <dbReference type="Pfam" id="PF08508"/>
    </source>
</evidence>